<evidence type="ECO:0000259" key="7">
    <source>
        <dbReference type="Pfam" id="PF02687"/>
    </source>
</evidence>
<name>A0A7L4P951_9CREN</name>
<dbReference type="Pfam" id="PF02687">
    <property type="entry name" value="FtsX"/>
    <property type="match status" value="1"/>
</dbReference>
<keyword evidence="10" id="KW-1185">Reference proteome</keyword>
<dbReference type="RefSeq" id="WP_011900558.1">
    <property type="nucleotide sequence ID" value="NZ_JAAVJF010000001.1"/>
</dbReference>
<dbReference type="GeneID" id="5056035"/>
<keyword evidence="5 6" id="KW-0472">Membrane</keyword>
<keyword evidence="2" id="KW-1003">Cell membrane</keyword>
<gene>
    <name evidence="9" type="ORF">HC235_00195</name>
</gene>
<protein>
    <submittedName>
        <fullName evidence="9">ABC transporter permease</fullName>
    </submittedName>
</protein>
<feature type="transmembrane region" description="Helical" evidence="6">
    <location>
        <begin position="249"/>
        <end position="273"/>
    </location>
</feature>
<evidence type="ECO:0000313" key="10">
    <source>
        <dbReference type="Proteomes" id="UP000554766"/>
    </source>
</evidence>
<evidence type="ECO:0000256" key="1">
    <source>
        <dbReference type="ARBA" id="ARBA00004651"/>
    </source>
</evidence>
<keyword evidence="3 6" id="KW-0812">Transmembrane</keyword>
<reference evidence="9 10" key="1">
    <citation type="journal article" date="2020" name="Nat. Commun.">
        <title>The structures of two archaeal type IV pili illuminate evolutionary relationships.</title>
        <authorList>
            <person name="Wang F."/>
            <person name="Baquero D.P."/>
            <person name="Su Z."/>
            <person name="Beltran L.C."/>
            <person name="Prangishvili D."/>
            <person name="Krupovic M."/>
            <person name="Egelman E.H."/>
        </authorList>
    </citation>
    <scope>NUCLEOTIDE SEQUENCE [LARGE SCALE GENOMIC DNA]</scope>
    <source>
        <strain evidence="9 10">2GA</strain>
    </source>
</reference>
<feature type="transmembrane region" description="Helical" evidence="6">
    <location>
        <begin position="304"/>
        <end position="328"/>
    </location>
</feature>
<feature type="domain" description="ABC3 transporter permease C-terminal" evidence="7">
    <location>
        <begin position="259"/>
        <end position="376"/>
    </location>
</feature>
<accession>A0A7L4P951</accession>
<dbReference type="InterPro" id="IPR051125">
    <property type="entry name" value="ABC-4/HrtB_transporter"/>
</dbReference>
<dbReference type="OMA" id="FGRINWA"/>
<feature type="transmembrane region" description="Helical" evidence="6">
    <location>
        <begin position="21"/>
        <end position="44"/>
    </location>
</feature>
<sequence length="384" mass="41262">MFFEILSLAWRALWERRGRTVGAIIGVVIAFTALSFALLLGHTFRYYVTQFFTSTFQLNALYVVGVEFTDTDVFAISTISGVDLVVPLAATQASVVLPGAPQRTVVTLYGVPSYVLHKVFPQSALREGASVLGPNLALVGYYIAYDSSTGLQRLGVGSPVVVTLGDKSASFVVMGVLALGNMGVLDTATGVYVDIETFRALTGARHYAMLVVYAKDTSLVRQIEGGIRARYPNAQIFSPQTIIESVNTFFVQFQLFLGLISGVSTLITALWLYDTMTISTMQRTKEIGVLRAVGFKKRQVTVMFLMEALIIAVIGVTVGVPILLAVGYVAQLIATAFLGPSGLIIDPLVLAGAAALVVLVNLTGALLPAYRAGRIEIVNALRYE</sequence>
<dbReference type="AlphaFoldDB" id="A0A7L4P951"/>
<proteinExistence type="predicted"/>
<evidence type="ECO:0000259" key="8">
    <source>
        <dbReference type="Pfam" id="PF12704"/>
    </source>
</evidence>
<dbReference type="PANTHER" id="PTHR43738">
    <property type="entry name" value="ABC TRANSPORTER, MEMBRANE PROTEIN"/>
    <property type="match status" value="1"/>
</dbReference>
<evidence type="ECO:0000256" key="5">
    <source>
        <dbReference type="ARBA" id="ARBA00023136"/>
    </source>
</evidence>
<dbReference type="InterPro" id="IPR003838">
    <property type="entry name" value="ABC3_permease_C"/>
</dbReference>
<evidence type="ECO:0000256" key="3">
    <source>
        <dbReference type="ARBA" id="ARBA00022692"/>
    </source>
</evidence>
<dbReference type="InterPro" id="IPR025857">
    <property type="entry name" value="MacB_PCD"/>
</dbReference>
<dbReference type="GO" id="GO:0005886">
    <property type="term" value="C:plasma membrane"/>
    <property type="evidence" value="ECO:0007669"/>
    <property type="project" value="UniProtKB-SubCell"/>
</dbReference>
<keyword evidence="4 6" id="KW-1133">Transmembrane helix</keyword>
<evidence type="ECO:0000256" key="2">
    <source>
        <dbReference type="ARBA" id="ARBA00022475"/>
    </source>
</evidence>
<dbReference type="Proteomes" id="UP000554766">
    <property type="component" value="Unassembled WGS sequence"/>
</dbReference>
<comment type="caution">
    <text evidence="9">The sequence shown here is derived from an EMBL/GenBank/DDBJ whole genome shotgun (WGS) entry which is preliminary data.</text>
</comment>
<evidence type="ECO:0000256" key="6">
    <source>
        <dbReference type="SAM" id="Phobius"/>
    </source>
</evidence>
<feature type="domain" description="MacB-like periplasmic core" evidence="8">
    <location>
        <begin position="20"/>
        <end position="229"/>
    </location>
</feature>
<comment type="subcellular location">
    <subcellularLocation>
        <location evidence="1">Cell membrane</location>
        <topology evidence="1">Multi-pass membrane protein</topology>
    </subcellularLocation>
</comment>
<dbReference type="EMBL" id="JAAVJF010000001">
    <property type="protein sequence ID" value="NYR14416.1"/>
    <property type="molecule type" value="Genomic_DNA"/>
</dbReference>
<dbReference type="PANTHER" id="PTHR43738:SF2">
    <property type="entry name" value="ABC TRANSPORTER PERMEASE"/>
    <property type="match status" value="1"/>
</dbReference>
<organism evidence="9 10">
    <name type="scientific">Pyrobaculum arsenaticum</name>
    <dbReference type="NCBI Taxonomy" id="121277"/>
    <lineage>
        <taxon>Archaea</taxon>
        <taxon>Thermoproteota</taxon>
        <taxon>Thermoprotei</taxon>
        <taxon>Thermoproteales</taxon>
        <taxon>Thermoproteaceae</taxon>
        <taxon>Pyrobaculum</taxon>
    </lineage>
</organism>
<evidence type="ECO:0000256" key="4">
    <source>
        <dbReference type="ARBA" id="ARBA00022989"/>
    </source>
</evidence>
<dbReference type="Pfam" id="PF12704">
    <property type="entry name" value="MacB_PCD"/>
    <property type="match status" value="1"/>
</dbReference>
<feature type="transmembrane region" description="Helical" evidence="6">
    <location>
        <begin position="348"/>
        <end position="367"/>
    </location>
</feature>
<evidence type="ECO:0000313" key="9">
    <source>
        <dbReference type="EMBL" id="NYR14416.1"/>
    </source>
</evidence>